<dbReference type="PANTHER" id="PTHR23275:SF100">
    <property type="entry name" value="EGF-LIKE DOMAIN-CONTAINING PROTEIN"/>
    <property type="match status" value="1"/>
</dbReference>
<keyword evidence="1" id="KW-1133">Transmembrane helix</keyword>
<feature type="domain" description="EGF-like" evidence="3">
    <location>
        <begin position="1299"/>
        <end position="1330"/>
    </location>
</feature>
<feature type="domain" description="EGF-like" evidence="3">
    <location>
        <begin position="4651"/>
        <end position="4681"/>
    </location>
</feature>
<feature type="domain" description="EGF-like" evidence="3">
    <location>
        <begin position="2223"/>
        <end position="2254"/>
    </location>
</feature>
<dbReference type="InterPro" id="IPR052798">
    <property type="entry name" value="Giardia_VSA"/>
</dbReference>
<feature type="domain" description="EGF-like" evidence="3">
    <location>
        <begin position="873"/>
        <end position="903"/>
    </location>
</feature>
<dbReference type="SMART" id="SM00181">
    <property type="entry name" value="EGF"/>
    <property type="match status" value="20"/>
</dbReference>
<sequence>MKTIIISLILVVSIVSSNRILSEISQTSNKWQFNLFTSTAEQNSQSYQLEGQELLLIQNKISEDGKNQIIMNKYLRDGTSLDQTKTLGDKSKTCSKPKVIIIPNIGFVLGWIQQTDQDTSLNLQLFNNNLTSIGEQIEISKINEEIHWDLSSEYYYLYNVGNYELLLLYKEPNNEKSWSGTIYNYNTQKRGDIIKLSNSKFIEIAQNNIGNIILLQRVQLSVINSFLIATKLNQSGQIVYSKTAQYEPRLVALSNNNFVLFYQQAEQIYYQVYNQHFDSVLFTSNSKYQVFQTPTWEFNNYFRGGQIQVLALEESVVLVGVNYNTLRFQLVQLDNDFLQFIQQREIHYEDLNIYKFTIQKTNYHTIFVQWISGNPLTLLPEFTQSLYQSELNLKLTLSNCGMNCDLCENNNCSKCDAGYILNNNKCQIKCQTNCIQCSTKNTCDQCVSGFILNNKMNCVEQGNIATQELKVSVSELTYKYNQQVKQLKDGSLLVYYSEYLNQQQVLQLRLLTSDGEIVSAHQINYLGWAGYDITVQNDTTAYLYTVEKSEGYSVIRQTQFNPRTFQFSNVKKLQIQNQGFQYREDIQDTLSVVGFENSVCLILKGLDSGDNINLSLLFYTYSGELLTNQYLGQIYITQNYSFNDEEQRFDFDYDDFYFYIIISRGCSIQLIQFNLFGQRIYEEQFQYSLPYECQNFINPSLSKISNKFKFMIAIEIQQQIIVFNWKDSVSIFQTDYKIKANKPQLLAFSDNSFVLLYEEYDLNDRFTTLKYLRYEFNEIVVDKIINSQSVLPQDLNVLNQENEYLILNWLASSSSKIQASNHVYLEKISINDNLVLGFGKQCPANCENCNFEKECVSCNADYYLNELKKCQLQCPLGCQTCATKTLCLVCQQGYQLNQQNVCEQSQKNTMAVLKDNIKIIESIDLDLAQNGNLYISWMERDEQNIYKTFIKQIDVHGSQVGNDIKINVCSEYASKIYTTSYFNIFSTICGNIEYGAELFLHFYNLNFDTRFSFWIDSGIRIIGHSIHDTPYAIQVVSEREIIIVYQIMNSENDVYLRFLKLWKHDFDNTFFIQNIQTFGNYYQKLQDLQLSFDHQYYYITFQNQVQLEDGSIQFQKQKITTDTNLYQINNEQTLDINQQLLILSNQNKLEVSNNNFQINFIIRHGNKQLFQHTINSESSSIEQLDVAATEQGFYIVWIQLQSVILVNQHENENGEIWEEYFELPPKRQIKAQGFYNNGTQITDIQDLIQSSNMPNKIFVQSVRNNQLFVIWQDQDETGQKLLATRYNKMLQLLSLNTVLCQTHCDFCQTSNSCAKCSQGYYYNTEQSQCQLICPSNCQVCSLKDTCDICQPNYYLINDQCIYDIEKQSERVLANVEDSTITRVSMSTFSDNGFVVVWNDNQNGKQTLFMQLFNNFKEEEGLFPLSGDNDRLYAQVEVLDGDLIALAWFEGQCSDTCRLQLQIFDRFGTIQTNEFTIAFVTLPPLGKQSPVVIKRYDRTLIIAFITYELGKTVGYSTIYEQDTQTVQGNQLIDQDNNVDNLQIISKNGYYHGILYVRNNNELILQNSFTVECWAYYYWGVYGCGYNQILSILSSENRIQQTSVVMRLDNYFIITWVEKTNKNGFLIDKTYFTRCWHAGCENKKELITNTFDETYLPQLVGQYGQFGQYRYSIIYGTQDYLSHIRQMIKLQSFFDYESVERTIQISIQSQIIKQLVTFEFANGDVFILTVGQTGESTNQILMNIVNLFGDQQKLIGHPNCQQHCQRCDASLTCFNCNIGYNLIDGQCQRQCDKNCRICDPYWDINLLQCYECEFGYQLNNFQQCLPTDTSIIQSLINTYQSGNQYGQRVATLSNYQSIVVWNSENQDKNGKSIYMQLYDQQMSKIGSETLVTKDNIGIQEEPDIVALPNNQFIIIWKDNHSNTGRRILMQRFTLALERVGDEIVVYDSLTDIVTTDQQKINYVEAHHQIVITERGQISILLFLQQSSNIFDIKLKQYNTDYQEITSKLIGQTLSQEQTSISTINTLLLLTWKSKEGIRVIFVNEYGSSVNGLLIQSTSSHSYPSIIAISENEILISCVGTKYNQLLIYKQNLELTLNENPKVIQLDYQIQDVNLLRINSGYVIAFKQKKQTPQYQSDLINLLIFDNNDNQIQSNSIQVNDYYGLIRDIRMASLSNDEFIITWTQIINNINGGPINERNIQDQSGNGVYVKRFNMAGQVQSIENIVCQSYCKQCSKSNLCEACSDGYQFDEQKLICLPICQSNCNYCTKFLGQYKSYCQSCKEGFIINELGDCVKQQEQKVSQLYQFDGGDFRVSQILTLSNGNIVVIYYMNYGDVIFIDIIDNAGQVIVQRKQLEGSCCKRLTKATALTNGNFAVVQRSFEMYYDGGFQLFIFDSEGRIIKSDLLFYPNYWGYPEFWRNQNLLQINSLSDGGFVLLFVTNSNQAAPLYNPQLHLRIYSKEYYLVRSDIIIQTYFNRGDNYYYYWDYWYYYQYYSNAQSQAITVLESVNSIIISFGTHLYNNWDENKNNIQMFVYSKEGQFILNKQIDIPNNDWWIAGYTPRFFLFEIELNKFLLIYFNNRQVFGQYYDEKFNLQVEKSINLESSNYNHCYGCCIGCWDYISSQVALIKNVIVITNKPNPIELYISSYNLNFNAITSPFKVSNDKFDYGDYYRHSHHLINYQLETLLLAQTFYYQGNRYMMLDKFDKNCNKIKQWTGCDDQCLECAENNKQCLTCKNGYFVDENRKCKQNCDIQSCLYCENIGSQAQFCRVCQDGYQLKDNIECVQIDNSRIKETKLSSSGHAAQNTPRIKALQDGRILLVSLSQNYRILGQFYNSIGEAVGDQIVLLEEDGINHFDFAVSPNQDQIVIAWVSNTQLNAKALKFNIDLQTENNQQIIIVDYIHQYGIQQITVEYLQNNSFVCVLFGDYRSWIRTINEFNEPQNIQQFYQNYYTQCDYWGNCYYCDLYSCYYCGWYQCYGNPYYYYYGYYGYWYRPDIQQRYIDYFTASYEREPSVLITQNYIVVASADFTSIQLATFDLNGNLLFQNNLQYQNLYMYAAAYQPSIAQLENGKIVIAWKDILIQYNNLHEQQVESYKQTVIAYTITDESFQNIQIKYIGMDYVQEERPDVAAISNGFAISWSGRSERNNQNIDLRIAYFDLYGNLQTGFIPVSSICSRPINSQISKLNDGSVFVSWYQDNDIYVQKLDRNGVLYPLPQPISCPQYCNKCNKDFCLECFIGYELNSSQQCQLIIIEPQCWAENCQICEFGGQRCMLCKEGYFLEEQFNICSQIDNAANKEYLLAKSNVINDHSTAIVQVDNGIIIHLWLDVKENEYVLKGSTYNQSGSQFIDKKEVQVLPKDVYMQVKSQNSNIIVLIYNQEISSIYILNSNLEVVNPKVDIQDIIKQEFSISFEWWNQKLNNYNYGFVIEITGIKQQIINQFSLNPEIKRCTVTKIFVFDFSVQLTTQPFGFYMDGQPSTGIVDQDNQCKISQVHDVLYDNKIYVLVSRSDLNRQKIQAYDYNGEKIRESFIDQWNWYGWDWWYYQAQLKLYRLNEFQILIVGREGKGIKINSENFLDEGIADYYYNFYYYCIDQEFFKISSDEHLQLVQQEFGLVSRWMYSVNPYYYFGNQRFVSRSAVKQQSFNVLRLQNGQQLFSWIEAANNQNKGSIMIVRLNQNRELDSFQNYQCLSNCNKCSNDYTCEFCNDHYENINNVECRVICPSLCEICYEPTTCQVCQENAYLNDNGQCYVPETPQIEISIPIKRSDDQLNPRVASFIDGSFVIVWQSENQDGDGYGIYVQKFNSQIEKIGDEIRVNVNILNNQYYPDITILENQNVIIVWADGNIETQATLYYQRFSQDLQRIGTPVIIDNIKVQYIQQYDTPFVVQSLPLNKFVICWINSVDWMSNLYVSLIDSNGVQVNTFSLNYPDQVREVVIASNSLNFVVITKYKCQLRAIVFNLDGNQQQSSDLWPGCSTSAGITANSLGEYIVTYIEAGSVVVQQYNSQFGLINTTPKLDQDGGFDSEADNPDVITLNGDKIVVVWQNNDRWATPRSRKLKMQILDNAGVTISDVKEVNLLTTYAQLPQLSLLNNDEFIVVWQGVHQKSLIDSEYGIYLMRFNHDGIKTNPSVPICPDKCEKCQESKTCFKCQLDYELVNNQCKPKCPQNCSFCDTSNICDICQPGFELNTVGNCLYINPDPLPGIVPFPQSPIREYPSFKSIQKYGSTSVLIYGASIIQRDSKNYLDVNLILISEIDNSNSSFNSMIEIDGEWLNIYNSDILVVDDEIIIYWTEQSYSVNRIQLKQLRLNSNLIQQGLETIDSFDFNWNEHINRKVYLFYFNSNYYIFHSVLNIYGQYEFYAHIIDKQGLFVKVALSKLGDTYNIIQRKQILIVNNEFIVVDYQLEIRWFKFDQNLQLQGNFISTQYFQGGVDYSSITIEYLPNQQYVCAWRSRDQQYTQMNYIYYRFLTLDFQFTSEEQKVIASNNVIQNPQIVVTNERFYIIWNQESIVSSMINCKQYDLFGNYINEIQKLNRLDNNVQFYTGTNISDDNIVIIWISYSSTIWEYQYYIAKVGPSGRMPIGGGESFICPTGCEKCQNEYSCAQCLSGYFYDSIKYKCYLPCTNNCKDCLSELGICKVCNEGYKLTNNNCDQNICQQGCQLCDELQNCLKCNAGFEALDKYTCKYYCDVNCEVCGEDKCNQCKESYYWSDQDKLCVDITIYIYQTTKDQPLKAVFESKDYVLMWYETGSNEGIYIQLYRSNGKPVGRPTKVNEEDLLGTRRLLQQSNNFDVRLFADLTAIKNELVVLWVDQTQGDLMKVKFKKFDNNNKQLSSTITISEQPKQNLTSMAAPCIIKPTTNNQFVIGWFNKQEENLKQTATMFIQSFNTQLIPIGTKSAFQNADFTKIPLIQASENGDVYITYTSQGYTYLAQMSQDGEQKNDPIIVSHVYQTIKSTNLDDGNMVYVFESQSTNVSPPQFVLSYEIVKQDKKENQPRVLTQQQYGEQHPDIVAIAGGFVIAWRSVDKSFKSQDIYFQIFDNSGEAKSQQIKAKRYGLHPQSPRIQILNQDELVISWTAESIGDSTKNSLFQDSFKLSVALNNSTTEDQNINKIVCSSNCLYCETSNTCIACQDGYYTVNNQCVIDCPLNCQSCSTPLICNVCDVGYQNTTGHQCEFIGCDQGYKLNDDNECVPECSENCLECQSLTQCLECDINYYLNNGKCQSIPNNIETYAKQSDKQMPYYQIIIIIVSILLFLACLFYSYKLYQKNLLKRTNGQQLANQVEEGIPQNTIINTMITANREQPENLQFD</sequence>
<dbReference type="SMART" id="SM00261">
    <property type="entry name" value="FU"/>
    <property type="match status" value="9"/>
</dbReference>
<reference evidence="4" key="1">
    <citation type="submission" date="2021-01" db="EMBL/GenBank/DDBJ databases">
        <authorList>
            <consortium name="Genoscope - CEA"/>
            <person name="William W."/>
        </authorList>
    </citation>
    <scope>NUCLEOTIDE SEQUENCE</scope>
</reference>
<gene>
    <name evidence="4" type="ORF">PSON_ATCC_30995.1.T1750014</name>
</gene>
<feature type="domain" description="EGF-like" evidence="3">
    <location>
        <begin position="2256"/>
        <end position="2291"/>
    </location>
</feature>
<feature type="domain" description="EGF-like" evidence="3">
    <location>
        <begin position="4130"/>
        <end position="4159"/>
    </location>
</feature>
<dbReference type="CDD" id="cd19941">
    <property type="entry name" value="TIL"/>
    <property type="match status" value="1"/>
</dbReference>
<feature type="transmembrane region" description="Helical" evidence="1">
    <location>
        <begin position="5237"/>
        <end position="5258"/>
    </location>
</feature>
<proteinExistence type="predicted"/>
<evidence type="ECO:0000256" key="2">
    <source>
        <dbReference type="SAM" id="SignalP"/>
    </source>
</evidence>
<protein>
    <recommendedName>
        <fullName evidence="3">EGF-like domain-containing protein</fullName>
    </recommendedName>
</protein>
<dbReference type="InterPro" id="IPR006212">
    <property type="entry name" value="Furin_repeat"/>
</dbReference>
<feature type="domain" description="EGF-like" evidence="3">
    <location>
        <begin position="2714"/>
        <end position="2745"/>
    </location>
</feature>
<feature type="domain" description="EGF-like" evidence="3">
    <location>
        <begin position="3685"/>
        <end position="3715"/>
    </location>
</feature>
<dbReference type="CDD" id="cd00064">
    <property type="entry name" value="FU"/>
    <property type="match status" value="3"/>
</dbReference>
<dbReference type="InterPro" id="IPR000742">
    <property type="entry name" value="EGF"/>
</dbReference>
<feature type="domain" description="EGF-like" evidence="3">
    <location>
        <begin position="4618"/>
        <end position="4648"/>
    </location>
</feature>
<accession>A0A8S1RJR1</accession>
<evidence type="ECO:0000313" key="4">
    <source>
        <dbReference type="EMBL" id="CAD8127290.1"/>
    </source>
</evidence>
<feature type="domain" description="EGF-like" evidence="3">
    <location>
        <begin position="1757"/>
        <end position="1786"/>
    </location>
</feature>
<feature type="domain" description="EGF-like" evidence="3">
    <location>
        <begin position="1332"/>
        <end position="1361"/>
    </location>
</feature>
<comment type="caution">
    <text evidence="4">The sequence shown here is derived from an EMBL/GenBank/DDBJ whole genome shotgun (WGS) entry which is preliminary data.</text>
</comment>
<feature type="domain" description="EGF-like" evidence="3">
    <location>
        <begin position="399"/>
        <end position="427"/>
    </location>
</feature>
<feature type="domain" description="EGF-like" evidence="3">
    <location>
        <begin position="5109"/>
        <end position="5138"/>
    </location>
</feature>
<name>A0A8S1RJR1_9CILI</name>
<feature type="signal peptide" evidence="2">
    <location>
        <begin position="1"/>
        <end position="17"/>
    </location>
</feature>
<dbReference type="EMBL" id="CAJJDN010000175">
    <property type="protein sequence ID" value="CAD8127290.1"/>
    <property type="molecule type" value="Genomic_DNA"/>
</dbReference>
<evidence type="ECO:0000313" key="5">
    <source>
        <dbReference type="Proteomes" id="UP000692954"/>
    </source>
</evidence>
<feature type="domain" description="EGF-like" evidence="3">
    <location>
        <begin position="1788"/>
        <end position="1823"/>
    </location>
</feature>
<keyword evidence="1" id="KW-0812">Transmembrane</keyword>
<dbReference type="PANTHER" id="PTHR23275">
    <property type="entry name" value="CABRIOLET.-RELATED"/>
    <property type="match status" value="1"/>
</dbReference>
<organism evidence="4 5">
    <name type="scientific">Paramecium sonneborni</name>
    <dbReference type="NCBI Taxonomy" id="65129"/>
    <lineage>
        <taxon>Eukaryota</taxon>
        <taxon>Sar</taxon>
        <taxon>Alveolata</taxon>
        <taxon>Ciliophora</taxon>
        <taxon>Intramacronucleata</taxon>
        <taxon>Oligohymenophorea</taxon>
        <taxon>Peniculida</taxon>
        <taxon>Parameciidae</taxon>
        <taxon>Paramecium</taxon>
    </lineage>
</organism>
<keyword evidence="5" id="KW-1185">Reference proteome</keyword>
<feature type="domain" description="EGF-like" evidence="3">
    <location>
        <begin position="5140"/>
        <end position="5170"/>
    </location>
</feature>
<keyword evidence="1" id="KW-0472">Membrane</keyword>
<evidence type="ECO:0000256" key="1">
    <source>
        <dbReference type="SAM" id="Phobius"/>
    </source>
</evidence>
<feature type="domain" description="EGF-like" evidence="3">
    <location>
        <begin position="5189"/>
        <end position="5218"/>
    </location>
</feature>
<feature type="domain" description="EGF-like" evidence="3">
    <location>
        <begin position="4161"/>
        <end position="4191"/>
    </location>
</feature>
<feature type="chain" id="PRO_5035762732" description="EGF-like domain-containing protein" evidence="2">
    <location>
        <begin position="18"/>
        <end position="5305"/>
    </location>
</feature>
<feature type="domain" description="EGF-like" evidence="3">
    <location>
        <begin position="429"/>
        <end position="459"/>
    </location>
</feature>
<evidence type="ECO:0000259" key="3">
    <source>
        <dbReference type="SMART" id="SM00181"/>
    </source>
</evidence>
<dbReference type="Proteomes" id="UP000692954">
    <property type="component" value="Unassembled WGS sequence"/>
</dbReference>
<feature type="domain" description="EGF-like" evidence="3">
    <location>
        <begin position="2747"/>
        <end position="2782"/>
    </location>
</feature>
<dbReference type="OrthoDB" id="409374at2759"/>
<keyword evidence="2" id="KW-0732">Signal</keyword>
<feature type="domain" description="EGF-like" evidence="3">
    <location>
        <begin position="4585"/>
        <end position="4616"/>
    </location>
</feature>